<organism evidence="2 3">
    <name type="scientific">Pseudomonas cuatrocienegasensis</name>
    <dbReference type="NCBI Taxonomy" id="543360"/>
    <lineage>
        <taxon>Bacteria</taxon>
        <taxon>Pseudomonadati</taxon>
        <taxon>Pseudomonadota</taxon>
        <taxon>Gammaproteobacteria</taxon>
        <taxon>Pseudomonadales</taxon>
        <taxon>Pseudomonadaceae</taxon>
        <taxon>Pseudomonas</taxon>
    </lineage>
</organism>
<reference evidence="2 3" key="1">
    <citation type="submission" date="2016-10" db="EMBL/GenBank/DDBJ databases">
        <authorList>
            <person name="Varghese N."/>
            <person name="Submissions S."/>
        </authorList>
    </citation>
    <scope>NUCLEOTIDE SEQUENCE [LARGE SCALE GENOMIC DNA]</scope>
    <source>
        <strain evidence="2 3">CIP 109853</strain>
    </source>
</reference>
<feature type="region of interest" description="Disordered" evidence="1">
    <location>
        <begin position="859"/>
        <end position="880"/>
    </location>
</feature>
<keyword evidence="3" id="KW-1185">Reference proteome</keyword>
<protein>
    <submittedName>
        <fullName evidence="2">Dicarboxylate transport</fullName>
    </submittedName>
</protein>
<dbReference type="EMBL" id="FOFP01000017">
    <property type="protein sequence ID" value="SER19982.1"/>
    <property type="molecule type" value="Genomic_DNA"/>
</dbReference>
<dbReference type="Pfam" id="PF11739">
    <property type="entry name" value="YdbH-like"/>
    <property type="match status" value="1"/>
</dbReference>
<name>A0ABY1BMP1_9PSED</name>
<dbReference type="InterPro" id="IPR021730">
    <property type="entry name" value="YdbH"/>
</dbReference>
<evidence type="ECO:0000313" key="3">
    <source>
        <dbReference type="Proteomes" id="UP000198512"/>
    </source>
</evidence>
<sequence length="880" mass="94988">MTHRRIARYLLMALALLLTLSIAAWLALPRLLLAQGIEVLAWQGFGLGRDGVRLAQLQVRQQSDAGSVQLKTTGLKLGWAGFSLRPPFWQQLDLEHAHLDWQPAASTAPSESTLDPAAALDALAFIPAQLRIQQLTAELPCPRGRCTIDGDLQLARSLEEPLQVTAQVTIKHQQHSLSAQAQLQQHDQALAAQLLLSVDAVPQLSLRSDLSSTAQGRLWQGELATLPFSQAALVQAWLAEWLPASERPPAVLSGSAALSATWQLQLPAGDLTLAHLHSASGRLEAAASLPQAWALPGIGEVQGELQLAARAEQGQWLIEQLRTDLQFDHLALTTWLPTLPAALNNPRLALRIEPAPQPADLPASLSGRALPLHVELSSSGASDLQLSANLAVATHAPWAMQIVQAQVTATTASLDMAGWQGREIRASLNASGYLDSMQLRLALGAGSQLQVAQLQGTDVQAQGVRAQSDKLQLALDYPDSADLSWQLEGPLSLSSERLTQANLKPQSWSWQGQLKATAEQQQASGRLNAQAELPIDLTLHHCNAEGLHLEAKATELFLRAGNPLAQILADWPALLDLSGGRLNSKASLHLPTGRSIPQVNLDLALSDLGGLYDRATFSGLSGDLQLRLDARTLSASSSNLRLAEVDPGVAIGPTQLSVRYQAPRNQPGNGTLKIDNAETRLIEGRLSLAPGQWRLSDDDWLLPLRLEGLNLDRLLTLYPAEGLAGSGLIDGDLPLRVQQGALSIAQGQLAARAPGGYLRFRSARFDALGRSNPAMQLVTRSLEDFRYSVLSSQVDYNRDGKLNLGMRLEGQNPAIEGGRPIHFNINLEEDIPTLLASLQLTDKVNEIITRRVQRYMLQRNAQPSTSSDIRVDAPVQGTPP</sequence>
<evidence type="ECO:0000313" key="2">
    <source>
        <dbReference type="EMBL" id="SER19982.1"/>
    </source>
</evidence>
<accession>A0ABY1BMP1</accession>
<comment type="caution">
    <text evidence="2">The sequence shown here is derived from an EMBL/GenBank/DDBJ whole genome shotgun (WGS) entry which is preliminary data.</text>
</comment>
<dbReference type="Proteomes" id="UP000198512">
    <property type="component" value="Unassembled WGS sequence"/>
</dbReference>
<proteinExistence type="predicted"/>
<feature type="compositionally biased region" description="Polar residues" evidence="1">
    <location>
        <begin position="859"/>
        <end position="868"/>
    </location>
</feature>
<evidence type="ECO:0000256" key="1">
    <source>
        <dbReference type="SAM" id="MobiDB-lite"/>
    </source>
</evidence>
<gene>
    <name evidence="2" type="ORF">SAMN05216600_11766</name>
</gene>